<dbReference type="VEuPathDB" id="MicrosporidiaDB:VCUG_00496"/>
<dbReference type="RefSeq" id="XP_008073516.1">
    <property type="nucleotide sequence ID" value="XM_008075325.1"/>
</dbReference>
<organism evidence="2 3">
    <name type="scientific">Vavraia culicis (isolate floridensis)</name>
    <name type="common">Microsporidian parasite</name>
    <dbReference type="NCBI Taxonomy" id="948595"/>
    <lineage>
        <taxon>Eukaryota</taxon>
        <taxon>Fungi</taxon>
        <taxon>Fungi incertae sedis</taxon>
        <taxon>Microsporidia</taxon>
        <taxon>Pleistophoridae</taxon>
        <taxon>Vavraia</taxon>
    </lineage>
</organism>
<feature type="region of interest" description="Disordered" evidence="1">
    <location>
        <begin position="172"/>
        <end position="222"/>
    </location>
</feature>
<sequence>MREEIGQRGVGQKKKQKMMENGRVIEKKKCEESVVSDINMRRSEHVVENEELRRIKGKEKVSSGRENEEVKRQKTNKNGQLTTKTTRKGIKSVKGDANGDVSNIGSAATSAEEDGSLDLVCKIYEQLWKRYQYGNEKVYVKGFTAEQIMYQMKDLIDHVVKEAEKKMDECEGDGVYDEHSSNACSSSDPCDKRCANDSDAHESSSEEDESTDENDGTAVHKIDSYQTSLDVLKALDAATKSEYELDEEIESEYGEDL</sequence>
<evidence type="ECO:0000256" key="1">
    <source>
        <dbReference type="SAM" id="MobiDB-lite"/>
    </source>
</evidence>
<gene>
    <name evidence="2" type="ORF">VCUG_00496</name>
</gene>
<dbReference type="AlphaFoldDB" id="L2GXP6"/>
<dbReference type="GeneID" id="19878383"/>
<dbReference type="Proteomes" id="UP000011081">
    <property type="component" value="Unassembled WGS sequence"/>
</dbReference>
<reference evidence="3" key="1">
    <citation type="submission" date="2011-03" db="EMBL/GenBank/DDBJ databases">
        <title>The genome sequence of Vavraia culicis strain floridensis.</title>
        <authorList>
            <consortium name="The Broad Institute Genome Sequencing Platform"/>
            <person name="Cuomo C."/>
            <person name="Becnel J."/>
            <person name="Sanscrainte N."/>
            <person name="Young S.K."/>
            <person name="Zeng Q."/>
            <person name="Gargeya S."/>
            <person name="Fitzgerald M."/>
            <person name="Haas B."/>
            <person name="Abouelleil A."/>
            <person name="Alvarado L."/>
            <person name="Arachchi H.M."/>
            <person name="Berlin A."/>
            <person name="Chapman S.B."/>
            <person name="Gearin G."/>
            <person name="Goldberg J."/>
            <person name="Griggs A."/>
            <person name="Gujja S."/>
            <person name="Hansen M."/>
            <person name="Heiman D."/>
            <person name="Howarth C."/>
            <person name="Larimer J."/>
            <person name="Lui A."/>
            <person name="MacDonald P.J.P."/>
            <person name="McCowen C."/>
            <person name="Montmayeur A."/>
            <person name="Murphy C."/>
            <person name="Neiman D."/>
            <person name="Pearson M."/>
            <person name="Priest M."/>
            <person name="Roberts A."/>
            <person name="Saif S."/>
            <person name="Shea T."/>
            <person name="Sisk P."/>
            <person name="Stolte C."/>
            <person name="Sykes S."/>
            <person name="Wortman J."/>
            <person name="Nusbaum C."/>
            <person name="Birren B."/>
        </authorList>
    </citation>
    <scope>NUCLEOTIDE SEQUENCE [LARGE SCALE GENOMIC DNA]</scope>
    <source>
        <strain evidence="3">floridensis</strain>
    </source>
</reference>
<evidence type="ECO:0000313" key="2">
    <source>
        <dbReference type="EMBL" id="ELA48073.1"/>
    </source>
</evidence>
<proteinExistence type="predicted"/>
<accession>L2GXP6</accession>
<keyword evidence="3" id="KW-1185">Reference proteome</keyword>
<dbReference type="HOGENOM" id="CLU_1082575_0_0_1"/>
<feature type="compositionally biased region" description="Basic and acidic residues" evidence="1">
    <location>
        <begin position="189"/>
        <end position="204"/>
    </location>
</feature>
<feature type="compositionally biased region" description="Basic and acidic residues" evidence="1">
    <location>
        <begin position="55"/>
        <end position="72"/>
    </location>
</feature>
<dbReference type="EMBL" id="GL877408">
    <property type="protein sequence ID" value="ELA48073.1"/>
    <property type="molecule type" value="Genomic_DNA"/>
</dbReference>
<name>L2GXP6_VAVCU</name>
<feature type="region of interest" description="Disordered" evidence="1">
    <location>
        <begin position="55"/>
        <end position="84"/>
    </location>
</feature>
<evidence type="ECO:0000313" key="3">
    <source>
        <dbReference type="Proteomes" id="UP000011081"/>
    </source>
</evidence>
<feature type="region of interest" description="Disordered" evidence="1">
    <location>
        <begin position="1"/>
        <end position="24"/>
    </location>
</feature>
<protein>
    <submittedName>
        <fullName evidence="2">Uncharacterized protein</fullName>
    </submittedName>
</protein>
<feature type="compositionally biased region" description="Acidic residues" evidence="1">
    <location>
        <begin position="205"/>
        <end position="215"/>
    </location>
</feature>
<dbReference type="InParanoid" id="L2GXP6"/>
<dbReference type="OrthoDB" id="10593774at2759"/>